<name>A0AAV5KQF3_9ROSI</name>
<comment type="caution">
    <text evidence="1">The sequence shown here is derived from an EMBL/GenBank/DDBJ whole genome shotgun (WGS) entry which is preliminary data.</text>
</comment>
<dbReference type="Proteomes" id="UP001054252">
    <property type="component" value="Unassembled WGS sequence"/>
</dbReference>
<evidence type="ECO:0000313" key="1">
    <source>
        <dbReference type="EMBL" id="GKV26895.1"/>
    </source>
</evidence>
<organism evidence="1 2">
    <name type="scientific">Rubroshorea leprosula</name>
    <dbReference type="NCBI Taxonomy" id="152421"/>
    <lineage>
        <taxon>Eukaryota</taxon>
        <taxon>Viridiplantae</taxon>
        <taxon>Streptophyta</taxon>
        <taxon>Embryophyta</taxon>
        <taxon>Tracheophyta</taxon>
        <taxon>Spermatophyta</taxon>
        <taxon>Magnoliopsida</taxon>
        <taxon>eudicotyledons</taxon>
        <taxon>Gunneridae</taxon>
        <taxon>Pentapetalae</taxon>
        <taxon>rosids</taxon>
        <taxon>malvids</taxon>
        <taxon>Malvales</taxon>
        <taxon>Dipterocarpaceae</taxon>
        <taxon>Rubroshorea</taxon>
    </lineage>
</organism>
<sequence length="72" mass="8290">MDITREKVEMKGLPEKFTDFNSVDKFRVIIGILTVTKLESREKYSIPISMLVSKVVRGVEVSLQETSNHLFM</sequence>
<dbReference type="EMBL" id="BPVZ01000073">
    <property type="protein sequence ID" value="GKV26895.1"/>
    <property type="molecule type" value="Genomic_DNA"/>
</dbReference>
<dbReference type="AlphaFoldDB" id="A0AAV5KQF3"/>
<accession>A0AAV5KQF3</accession>
<keyword evidence="2" id="KW-1185">Reference proteome</keyword>
<proteinExistence type="predicted"/>
<protein>
    <submittedName>
        <fullName evidence="1">Uncharacterized protein</fullName>
    </submittedName>
</protein>
<evidence type="ECO:0000313" key="2">
    <source>
        <dbReference type="Proteomes" id="UP001054252"/>
    </source>
</evidence>
<gene>
    <name evidence="1" type="ORF">SLEP1_g36109</name>
</gene>
<reference evidence="1 2" key="1">
    <citation type="journal article" date="2021" name="Commun. Biol.">
        <title>The genome of Shorea leprosula (Dipterocarpaceae) highlights the ecological relevance of drought in aseasonal tropical rainforests.</title>
        <authorList>
            <person name="Ng K.K.S."/>
            <person name="Kobayashi M.J."/>
            <person name="Fawcett J.A."/>
            <person name="Hatakeyama M."/>
            <person name="Paape T."/>
            <person name="Ng C.H."/>
            <person name="Ang C.C."/>
            <person name="Tnah L.H."/>
            <person name="Lee C.T."/>
            <person name="Nishiyama T."/>
            <person name="Sese J."/>
            <person name="O'Brien M.J."/>
            <person name="Copetti D."/>
            <person name="Mohd Noor M.I."/>
            <person name="Ong R.C."/>
            <person name="Putra M."/>
            <person name="Sireger I.Z."/>
            <person name="Indrioko S."/>
            <person name="Kosugi Y."/>
            <person name="Izuno A."/>
            <person name="Isagi Y."/>
            <person name="Lee S.L."/>
            <person name="Shimizu K.K."/>
        </authorList>
    </citation>
    <scope>NUCLEOTIDE SEQUENCE [LARGE SCALE GENOMIC DNA]</scope>
    <source>
        <strain evidence="1">214</strain>
    </source>
</reference>